<dbReference type="Proteomes" id="UP000509346">
    <property type="component" value="Chromosome"/>
</dbReference>
<dbReference type="InterPro" id="IPR058452">
    <property type="entry name" value="DUF8139"/>
</dbReference>
<protein>
    <recommendedName>
        <fullName evidence="1">DUF8139 domain-containing protein</fullName>
    </recommendedName>
</protein>
<feature type="domain" description="DUF8139" evidence="1">
    <location>
        <begin position="10"/>
        <end position="81"/>
    </location>
</feature>
<sequence length="89" mass="10351">MENIPQPSDSPYQVGQRVRIYLDEDDIDAQYHGLVCEVIRDDPDDLGSLTGRDVDCHHYRLRRVDTGDELPVSFRHEDLVAESEWPVRE</sequence>
<reference evidence="2 3" key="1">
    <citation type="submission" date="2020-07" db="EMBL/GenBank/DDBJ databases">
        <title>Halosimplex litoreum sp. nov. and Halosimplex rubrum sp. nov., isolated from different salt environments.</title>
        <authorList>
            <person name="Cui H."/>
        </authorList>
    </citation>
    <scope>NUCLEOTIDE SEQUENCE [LARGE SCALE GENOMIC DNA]</scope>
    <source>
        <strain evidence="2 3">R2</strain>
    </source>
</reference>
<name>A0A7D5SVP4_9EURY</name>
<gene>
    <name evidence="2" type="ORF">HZS54_12605</name>
</gene>
<evidence type="ECO:0000259" key="1">
    <source>
        <dbReference type="Pfam" id="PF26460"/>
    </source>
</evidence>
<dbReference type="GeneID" id="56083444"/>
<dbReference type="KEGG" id="hpel:HZS54_12605"/>
<dbReference type="OrthoDB" id="257139at2157"/>
<dbReference type="AlphaFoldDB" id="A0A7D5SVP4"/>
<evidence type="ECO:0000313" key="3">
    <source>
        <dbReference type="Proteomes" id="UP000509346"/>
    </source>
</evidence>
<dbReference type="Pfam" id="PF26460">
    <property type="entry name" value="DUF8139"/>
    <property type="match status" value="1"/>
</dbReference>
<organism evidence="2 3">
    <name type="scientific">Halosimplex pelagicum</name>
    <dbReference type="NCBI Taxonomy" id="869886"/>
    <lineage>
        <taxon>Archaea</taxon>
        <taxon>Methanobacteriati</taxon>
        <taxon>Methanobacteriota</taxon>
        <taxon>Stenosarchaea group</taxon>
        <taxon>Halobacteria</taxon>
        <taxon>Halobacteriales</taxon>
        <taxon>Haloarculaceae</taxon>
        <taxon>Halosimplex</taxon>
    </lineage>
</organism>
<proteinExistence type="predicted"/>
<evidence type="ECO:0000313" key="2">
    <source>
        <dbReference type="EMBL" id="QLH82407.1"/>
    </source>
</evidence>
<keyword evidence="3" id="KW-1185">Reference proteome</keyword>
<accession>A0A7D5SVP4</accession>
<dbReference type="EMBL" id="CP058909">
    <property type="protein sequence ID" value="QLH82407.1"/>
    <property type="molecule type" value="Genomic_DNA"/>
</dbReference>
<dbReference type="RefSeq" id="WP_179922875.1">
    <property type="nucleotide sequence ID" value="NZ_CP058909.1"/>
</dbReference>